<protein>
    <recommendedName>
        <fullName evidence="3">prephenate dehydrogenase</fullName>
        <ecNumber evidence="3">1.3.1.12</ecNumber>
    </recommendedName>
</protein>
<dbReference type="InterPro" id="IPR008927">
    <property type="entry name" value="6-PGluconate_DH-like_C_sf"/>
</dbReference>
<evidence type="ECO:0000256" key="10">
    <source>
        <dbReference type="SAM" id="Phobius"/>
    </source>
</evidence>
<keyword evidence="7" id="KW-0520">NAD</keyword>
<keyword evidence="13" id="KW-1185">Reference proteome</keyword>
<dbReference type="FunFam" id="3.40.50.720:FF:000208">
    <property type="entry name" value="Prephenate dehydrogenase"/>
    <property type="match status" value="1"/>
</dbReference>
<evidence type="ECO:0000256" key="3">
    <source>
        <dbReference type="ARBA" id="ARBA00012068"/>
    </source>
</evidence>
<dbReference type="GO" id="GO:0070403">
    <property type="term" value="F:NAD+ binding"/>
    <property type="evidence" value="ECO:0007669"/>
    <property type="project" value="InterPro"/>
</dbReference>
<comment type="catalytic activity">
    <reaction evidence="9">
        <text>prephenate + NAD(+) = 3-(4-hydroxyphenyl)pyruvate + CO2 + NADH</text>
        <dbReference type="Rhea" id="RHEA:13869"/>
        <dbReference type="ChEBI" id="CHEBI:16526"/>
        <dbReference type="ChEBI" id="CHEBI:29934"/>
        <dbReference type="ChEBI" id="CHEBI:36242"/>
        <dbReference type="ChEBI" id="CHEBI:57540"/>
        <dbReference type="ChEBI" id="CHEBI:57945"/>
        <dbReference type="EC" id="1.3.1.12"/>
    </reaction>
</comment>
<dbReference type="Proteomes" id="UP000252182">
    <property type="component" value="Chromosome"/>
</dbReference>
<evidence type="ECO:0000256" key="9">
    <source>
        <dbReference type="ARBA" id="ARBA00049260"/>
    </source>
</evidence>
<evidence type="ECO:0000256" key="6">
    <source>
        <dbReference type="ARBA" id="ARBA00023002"/>
    </source>
</evidence>
<dbReference type="PANTHER" id="PTHR21363:SF0">
    <property type="entry name" value="PREPHENATE DEHYDROGENASE [NADP(+)]"/>
    <property type="match status" value="1"/>
</dbReference>
<dbReference type="InterPro" id="IPR036291">
    <property type="entry name" value="NAD(P)-bd_dom_sf"/>
</dbReference>
<evidence type="ECO:0000313" key="12">
    <source>
        <dbReference type="EMBL" id="AXF84620.1"/>
    </source>
</evidence>
<name>A0A345D8D2_9BURK</name>
<dbReference type="InterPro" id="IPR003099">
    <property type="entry name" value="Prephen_DH"/>
</dbReference>
<evidence type="ECO:0000256" key="8">
    <source>
        <dbReference type="ARBA" id="ARBA00023141"/>
    </source>
</evidence>
<evidence type="ECO:0000256" key="1">
    <source>
        <dbReference type="ARBA" id="ARBA00005067"/>
    </source>
</evidence>
<dbReference type="Pfam" id="PF20463">
    <property type="entry name" value="PDH_C"/>
    <property type="match status" value="1"/>
</dbReference>
<dbReference type="Pfam" id="PF02153">
    <property type="entry name" value="PDH_N"/>
    <property type="match status" value="1"/>
</dbReference>
<dbReference type="EMBL" id="CP031124">
    <property type="protein sequence ID" value="AXF84620.1"/>
    <property type="molecule type" value="Genomic_DNA"/>
</dbReference>
<dbReference type="Gene3D" id="1.10.3660.10">
    <property type="entry name" value="6-phosphogluconate dehydrogenase C-terminal like domain"/>
    <property type="match status" value="1"/>
</dbReference>
<gene>
    <name evidence="12" type="primary">tyrA</name>
    <name evidence="12" type="ORF">DTO96_100330</name>
</gene>
<keyword evidence="4" id="KW-0827">Tyrosine biosynthesis</keyword>
<evidence type="ECO:0000313" key="13">
    <source>
        <dbReference type="Proteomes" id="UP000252182"/>
    </source>
</evidence>
<dbReference type="GO" id="GO:0006571">
    <property type="term" value="P:tyrosine biosynthetic process"/>
    <property type="evidence" value="ECO:0007669"/>
    <property type="project" value="UniProtKB-KW"/>
</dbReference>
<evidence type="ECO:0000256" key="2">
    <source>
        <dbReference type="ARBA" id="ARBA00007964"/>
    </source>
</evidence>
<dbReference type="PROSITE" id="PS51176">
    <property type="entry name" value="PDH_ADH"/>
    <property type="match status" value="1"/>
</dbReference>
<reference evidence="13" key="1">
    <citation type="submission" date="2018-07" db="EMBL/GenBank/DDBJ databases">
        <authorList>
            <person name="Kim H."/>
        </authorList>
    </citation>
    <scope>NUCLEOTIDE SEQUENCE [LARGE SCALE GENOMIC DNA]</scope>
    <source>
        <strain evidence="13">F02</strain>
    </source>
</reference>
<dbReference type="OrthoDB" id="9809920at2"/>
<dbReference type="InterPro" id="IPR046826">
    <property type="entry name" value="PDH_N"/>
</dbReference>
<evidence type="ECO:0000256" key="7">
    <source>
        <dbReference type="ARBA" id="ARBA00023027"/>
    </source>
</evidence>
<proteinExistence type="inferred from homology"/>
<organism evidence="12 13">
    <name type="scientific">Ephemeroptericola cinctiostellae</name>
    <dbReference type="NCBI Taxonomy" id="2268024"/>
    <lineage>
        <taxon>Bacteria</taxon>
        <taxon>Pseudomonadati</taxon>
        <taxon>Pseudomonadota</taxon>
        <taxon>Betaproteobacteria</taxon>
        <taxon>Burkholderiales</taxon>
        <taxon>Burkholderiaceae</taxon>
        <taxon>Ephemeroptericola</taxon>
    </lineage>
</organism>
<dbReference type="SUPFAM" id="SSF48179">
    <property type="entry name" value="6-phosphogluconate dehydrogenase C-terminal domain-like"/>
    <property type="match status" value="1"/>
</dbReference>
<sequence length="301" mass="32329">MKTYITQPTPKINSLLLIGAGLIGGSLTLALKHAGVVRHVIGSGRSATVMDEAVRLGVVDVAVYRDTPEFIHAVKTADVIVLAMPVGQTRAVCELIAPHIQPDTLITDVGSTKTSVYNDAHAALGDKIAQFVLAHPIAGREVNGPAAALADLYVNKKVMICPHAHNHTADIDTIAALWQATGANVYELSLAAHDEIFAAVSHLPHVLAYALMNHVADSDLSTDKFAMAGAGFRDFTRIAAASPEMWRDVCLANKDAILAELDGYLKHAQELREMIAVENSDEMLELFKKASSKRLAWGKEK</sequence>
<keyword evidence="6 12" id="KW-0560">Oxidoreductase</keyword>
<evidence type="ECO:0000256" key="5">
    <source>
        <dbReference type="ARBA" id="ARBA00022605"/>
    </source>
</evidence>
<dbReference type="RefSeq" id="WP_114561897.1">
    <property type="nucleotide sequence ID" value="NZ_CP031124.1"/>
</dbReference>
<comment type="similarity">
    <text evidence="2">Belongs to the prephenate/arogenate dehydrogenase family.</text>
</comment>
<dbReference type="GO" id="GO:0008977">
    <property type="term" value="F:prephenate dehydrogenase (NAD+) activity"/>
    <property type="evidence" value="ECO:0007669"/>
    <property type="project" value="UniProtKB-EC"/>
</dbReference>
<evidence type="ECO:0000259" key="11">
    <source>
        <dbReference type="PROSITE" id="PS51176"/>
    </source>
</evidence>
<dbReference type="GO" id="GO:0004665">
    <property type="term" value="F:prephenate dehydrogenase (NADP+) activity"/>
    <property type="evidence" value="ECO:0007669"/>
    <property type="project" value="InterPro"/>
</dbReference>
<dbReference type="Gene3D" id="3.40.50.720">
    <property type="entry name" value="NAD(P)-binding Rossmann-like Domain"/>
    <property type="match status" value="1"/>
</dbReference>
<keyword evidence="10" id="KW-0472">Membrane</keyword>
<keyword evidence="10" id="KW-0812">Transmembrane</keyword>
<feature type="transmembrane region" description="Helical" evidence="10">
    <location>
        <begin position="12"/>
        <end position="31"/>
    </location>
</feature>
<dbReference type="EC" id="1.3.1.12" evidence="3"/>
<keyword evidence="5" id="KW-0028">Amino-acid biosynthesis</keyword>
<evidence type="ECO:0000256" key="4">
    <source>
        <dbReference type="ARBA" id="ARBA00022498"/>
    </source>
</evidence>
<keyword evidence="8" id="KW-0057">Aromatic amino acid biosynthesis</keyword>
<dbReference type="InterPro" id="IPR046825">
    <property type="entry name" value="PDH_C"/>
</dbReference>
<dbReference type="InterPro" id="IPR050812">
    <property type="entry name" value="Preph/Arog_dehydrog"/>
</dbReference>
<dbReference type="PANTHER" id="PTHR21363">
    <property type="entry name" value="PREPHENATE DEHYDROGENASE"/>
    <property type="match status" value="1"/>
</dbReference>
<accession>A0A345D8D2</accession>
<feature type="domain" description="Prephenate/arogenate dehydrogenase" evidence="11">
    <location>
        <begin position="13"/>
        <end position="301"/>
    </location>
</feature>
<keyword evidence="10" id="KW-1133">Transmembrane helix</keyword>
<dbReference type="FunFam" id="1.10.3660.10:FF:000003">
    <property type="entry name" value="Prephenate dehydrogenase"/>
    <property type="match status" value="1"/>
</dbReference>
<dbReference type="AlphaFoldDB" id="A0A345D8D2"/>
<dbReference type="SUPFAM" id="SSF51735">
    <property type="entry name" value="NAD(P)-binding Rossmann-fold domains"/>
    <property type="match status" value="1"/>
</dbReference>
<comment type="pathway">
    <text evidence="1">Amino-acid biosynthesis; L-tyrosine biosynthesis; (4-hydroxyphenyl)pyruvate from prephenate (NAD(+) route): step 1/1.</text>
</comment>
<dbReference type="KEGG" id="hyf:DTO96_100330"/>